<dbReference type="EMBL" id="JACSIT010000149">
    <property type="protein sequence ID" value="MBC6996155.1"/>
    <property type="molecule type" value="Genomic_DNA"/>
</dbReference>
<dbReference type="Gene3D" id="2.60.40.10">
    <property type="entry name" value="Immunoglobulins"/>
    <property type="match status" value="3"/>
</dbReference>
<proteinExistence type="inferred from homology"/>
<feature type="domain" description="CARDB" evidence="10">
    <location>
        <begin position="450"/>
        <end position="526"/>
    </location>
</feature>
<keyword evidence="7" id="KW-0482">Metalloprotease</keyword>
<evidence type="ECO:0008006" key="14">
    <source>
        <dbReference type="Google" id="ProtNLM"/>
    </source>
</evidence>
<evidence type="ECO:0000313" key="13">
    <source>
        <dbReference type="Proteomes" id="UP000650081"/>
    </source>
</evidence>
<dbReference type="GO" id="GO:0046872">
    <property type="term" value="F:metal ion binding"/>
    <property type="evidence" value="ECO:0007669"/>
    <property type="project" value="UniProtKB-KW"/>
</dbReference>
<keyword evidence="8" id="KW-1015">Disulfide bond</keyword>
<gene>
    <name evidence="12" type="ORF">H9S92_18435</name>
</gene>
<evidence type="ECO:0000259" key="11">
    <source>
        <dbReference type="Pfam" id="PF19190"/>
    </source>
</evidence>
<feature type="domain" description="Peptidase M43 pregnancy-associated plasma-A" evidence="9">
    <location>
        <begin position="193"/>
        <end position="298"/>
    </location>
</feature>
<dbReference type="InterPro" id="IPR013783">
    <property type="entry name" value="Ig-like_fold"/>
</dbReference>
<protein>
    <recommendedName>
        <fullName evidence="14">BACON domain-containing protein</fullName>
    </recommendedName>
</protein>
<evidence type="ECO:0000259" key="10">
    <source>
        <dbReference type="Pfam" id="PF07705"/>
    </source>
</evidence>
<keyword evidence="6" id="KW-0862">Zinc</keyword>
<keyword evidence="5" id="KW-0378">Hydrolase</keyword>
<dbReference type="Proteomes" id="UP000650081">
    <property type="component" value="Unassembled WGS sequence"/>
</dbReference>
<sequence>MRVQESQVHSRDSINKVYQGSWWQDALDVSFETVPPGCGAVPSGRAIKVMDSLQSKVDAFTQWFASDAKLKSKQLMTVIPVRAHIIRQSNGSGGLSIAQWNTALANLNALYAPANIQFVECGAPNIIQSSTFYNFSSSQEASIYNAHGVEDVLNIFIPGGTLTADGNDLCGYAYFPWSNAPDLLVTAASCMTSGNTFAHEVGHYLGLYHTHGKTNCEVTDELVNGVQCNSRGDNVCDTPADPNLQGPNCSVYLVNTNCVYVGNSTDANGQLFNPNPRNIMSYSRHSCRDFFSPQQLARAAFYAANARNNLVCSTGGSQGLTMATSLALNPSSVASGQNVQFSFNVRNTSSTTFNGQLFMTINETDGSFVEALGVSSVFSLCPNCTFSSNYTGSFLMDHPARTYRIVAWYRPTGTSEWTEIADGNFSNESNLIVTGGTSGGGSLRMNNNITLTPNPIIQNQAAQATFTVRNAGSSSFNGDVSIDLYQGDNYLGEIQQRAITSLSPNSTRALTYNFTLPQTSGTYQILAWFRPNGGDWAQVEDGSFNNGIEFQIVAPAASTLTVSTNQLSPSATSTSGSFDVAGNCTSWSANSTASWITLSPSSGTGPRTVNVTYTANTSTSSRTGTITVSGCNITRTITVTQAAAASTLTVSTTQLSPSATTTSGSFNVAGTCTSWSASDNAGWITLSPSSGTGPRT</sequence>
<evidence type="ECO:0000256" key="1">
    <source>
        <dbReference type="ARBA" id="ARBA00008721"/>
    </source>
</evidence>
<organism evidence="12 13">
    <name type="scientific">Neolewinella lacunae</name>
    <dbReference type="NCBI Taxonomy" id="1517758"/>
    <lineage>
        <taxon>Bacteria</taxon>
        <taxon>Pseudomonadati</taxon>
        <taxon>Bacteroidota</taxon>
        <taxon>Saprospiria</taxon>
        <taxon>Saprospirales</taxon>
        <taxon>Lewinellaceae</taxon>
        <taxon>Neolewinella</taxon>
    </lineage>
</organism>
<dbReference type="InterPro" id="IPR008754">
    <property type="entry name" value="Peptidase_M43"/>
</dbReference>
<evidence type="ECO:0000256" key="4">
    <source>
        <dbReference type="ARBA" id="ARBA00022729"/>
    </source>
</evidence>
<evidence type="ECO:0000256" key="6">
    <source>
        <dbReference type="ARBA" id="ARBA00022833"/>
    </source>
</evidence>
<dbReference type="PANTHER" id="PTHR47466">
    <property type="match status" value="1"/>
</dbReference>
<evidence type="ECO:0000259" key="9">
    <source>
        <dbReference type="Pfam" id="PF05572"/>
    </source>
</evidence>
<dbReference type="InterPro" id="IPR024361">
    <property type="entry name" value="BACON"/>
</dbReference>
<evidence type="ECO:0000256" key="8">
    <source>
        <dbReference type="ARBA" id="ARBA00023157"/>
    </source>
</evidence>
<dbReference type="InterPro" id="IPR011635">
    <property type="entry name" value="CARDB"/>
</dbReference>
<dbReference type="Pfam" id="PF19190">
    <property type="entry name" value="BACON_2"/>
    <property type="match status" value="2"/>
</dbReference>
<accession>A0A923PPF6</accession>
<keyword evidence="13" id="KW-1185">Reference proteome</keyword>
<dbReference type="AlphaFoldDB" id="A0A923PPF6"/>
<feature type="domain" description="BACON" evidence="11">
    <location>
        <begin position="560"/>
        <end position="643"/>
    </location>
</feature>
<dbReference type="Gene3D" id="3.40.390.10">
    <property type="entry name" value="Collagenase (Catalytic Domain)"/>
    <property type="match status" value="1"/>
</dbReference>
<dbReference type="GO" id="GO:0006508">
    <property type="term" value="P:proteolysis"/>
    <property type="evidence" value="ECO:0007669"/>
    <property type="project" value="UniProtKB-KW"/>
</dbReference>
<comment type="similarity">
    <text evidence="1">Belongs to the peptidase M43B family.</text>
</comment>
<keyword evidence="4" id="KW-0732">Signal</keyword>
<evidence type="ECO:0000313" key="12">
    <source>
        <dbReference type="EMBL" id="MBC6996155.1"/>
    </source>
</evidence>
<name>A0A923PPF6_9BACT</name>
<evidence type="ECO:0000256" key="2">
    <source>
        <dbReference type="ARBA" id="ARBA00022670"/>
    </source>
</evidence>
<dbReference type="InterPro" id="IPR024079">
    <property type="entry name" value="MetalloPept_cat_dom_sf"/>
</dbReference>
<evidence type="ECO:0000256" key="7">
    <source>
        <dbReference type="ARBA" id="ARBA00023049"/>
    </source>
</evidence>
<dbReference type="Pfam" id="PF05572">
    <property type="entry name" value="Peptidase_M43"/>
    <property type="match status" value="1"/>
</dbReference>
<dbReference type="GO" id="GO:0008237">
    <property type="term" value="F:metallopeptidase activity"/>
    <property type="evidence" value="ECO:0007669"/>
    <property type="project" value="UniProtKB-KW"/>
</dbReference>
<feature type="non-terminal residue" evidence="12">
    <location>
        <position position="696"/>
    </location>
</feature>
<dbReference type="PANTHER" id="PTHR47466:SF1">
    <property type="entry name" value="METALLOPROTEASE MEP1 (AFU_ORTHOLOGUE AFUA_1G07730)-RELATED"/>
    <property type="match status" value="1"/>
</dbReference>
<evidence type="ECO:0000256" key="3">
    <source>
        <dbReference type="ARBA" id="ARBA00022723"/>
    </source>
</evidence>
<evidence type="ECO:0000256" key="5">
    <source>
        <dbReference type="ARBA" id="ARBA00022801"/>
    </source>
</evidence>
<keyword evidence="3" id="KW-0479">Metal-binding</keyword>
<dbReference type="RefSeq" id="WP_222936166.1">
    <property type="nucleotide sequence ID" value="NZ_JACSIT010000149.1"/>
</dbReference>
<comment type="caution">
    <text evidence="12">The sequence shown here is derived from an EMBL/GenBank/DDBJ whole genome shotgun (WGS) entry which is preliminary data.</text>
</comment>
<keyword evidence="2" id="KW-0645">Protease</keyword>
<dbReference type="Pfam" id="PF07705">
    <property type="entry name" value="CARDB"/>
    <property type="match status" value="1"/>
</dbReference>
<dbReference type="CDD" id="cd14948">
    <property type="entry name" value="BACON"/>
    <property type="match status" value="1"/>
</dbReference>
<reference evidence="12" key="1">
    <citation type="submission" date="2020-08" db="EMBL/GenBank/DDBJ databases">
        <title>Lewinella bacteria from marine environments.</title>
        <authorList>
            <person name="Zhong Y."/>
        </authorList>
    </citation>
    <scope>NUCLEOTIDE SEQUENCE</scope>
    <source>
        <strain evidence="12">KCTC 42187</strain>
    </source>
</reference>
<feature type="domain" description="BACON" evidence="11">
    <location>
        <begin position="648"/>
        <end position="693"/>
    </location>
</feature>
<dbReference type="SUPFAM" id="SSF55486">
    <property type="entry name" value="Metalloproteases ('zincins'), catalytic domain"/>
    <property type="match status" value="1"/>
</dbReference>